<feature type="chain" id="PRO_5016868387" evidence="3">
    <location>
        <begin position="26"/>
        <end position="131"/>
    </location>
</feature>
<keyword evidence="3" id="KW-0732">Signal</keyword>
<gene>
    <name evidence="4" type="ORF">DIZ78_05155</name>
</gene>
<keyword evidence="2" id="KW-0472">Membrane</keyword>
<name>A0A370DQD9_9GAMM</name>
<evidence type="ECO:0000256" key="3">
    <source>
        <dbReference type="SAM" id="SignalP"/>
    </source>
</evidence>
<evidence type="ECO:0000313" key="5">
    <source>
        <dbReference type="Proteomes" id="UP000254771"/>
    </source>
</evidence>
<dbReference type="Proteomes" id="UP000254771">
    <property type="component" value="Unassembled WGS sequence"/>
</dbReference>
<proteinExistence type="predicted"/>
<dbReference type="PROSITE" id="PS51257">
    <property type="entry name" value="PROKAR_LIPOPROTEIN"/>
    <property type="match status" value="1"/>
</dbReference>
<evidence type="ECO:0000313" key="4">
    <source>
        <dbReference type="EMBL" id="RDH87194.1"/>
    </source>
</evidence>
<comment type="caution">
    <text evidence="4">The sequence shown here is derived from an EMBL/GenBank/DDBJ whole genome shotgun (WGS) entry which is preliminary data.</text>
</comment>
<evidence type="ECO:0000256" key="1">
    <source>
        <dbReference type="SAM" id="MobiDB-lite"/>
    </source>
</evidence>
<feature type="transmembrane region" description="Helical" evidence="2">
    <location>
        <begin position="41"/>
        <end position="58"/>
    </location>
</feature>
<keyword evidence="2" id="KW-0812">Transmembrane</keyword>
<keyword evidence="2" id="KW-1133">Transmembrane helix</keyword>
<feature type="signal peptide" evidence="3">
    <location>
        <begin position="1"/>
        <end position="25"/>
    </location>
</feature>
<accession>A0A370DQD9</accession>
<feature type="region of interest" description="Disordered" evidence="1">
    <location>
        <begin position="109"/>
        <end position="131"/>
    </location>
</feature>
<sequence length="131" mass="14337">MQARTPINVFALAMMACAAILGASATQVTGCDARTAFTYTIHAFLAVTVMFFVTLLFYRKGIYHPLDLVNVKDGVVKDVGKDRPEVAAVIICLMLVGYAAYQFNRPDPCPSPTQTNTTWTPADAERQSEEN</sequence>
<dbReference type="EMBL" id="QFXE01000006">
    <property type="protein sequence ID" value="RDH87194.1"/>
    <property type="molecule type" value="Genomic_DNA"/>
</dbReference>
<reference evidence="4 5" key="1">
    <citation type="journal article" date="2018" name="ISME J.">
        <title>Endosymbiont genomes yield clues of tubeworm success.</title>
        <authorList>
            <person name="Li Y."/>
            <person name="Liles M.R."/>
            <person name="Halanych K.M."/>
        </authorList>
    </citation>
    <scope>NUCLEOTIDE SEQUENCE [LARGE SCALE GENOMIC DNA]</scope>
    <source>
        <strain evidence="4">A1462</strain>
    </source>
</reference>
<protein>
    <submittedName>
        <fullName evidence="4">Uncharacterized protein</fullName>
    </submittedName>
</protein>
<dbReference type="AlphaFoldDB" id="A0A370DQD9"/>
<evidence type="ECO:0000256" key="2">
    <source>
        <dbReference type="SAM" id="Phobius"/>
    </source>
</evidence>
<organism evidence="4 5">
    <name type="scientific">endosymbiont of Escarpia spicata</name>
    <dbReference type="NCBI Taxonomy" id="2200908"/>
    <lineage>
        <taxon>Bacteria</taxon>
        <taxon>Pseudomonadati</taxon>
        <taxon>Pseudomonadota</taxon>
        <taxon>Gammaproteobacteria</taxon>
        <taxon>sulfur-oxidizing symbionts</taxon>
    </lineage>
</organism>
<feature type="transmembrane region" description="Helical" evidence="2">
    <location>
        <begin position="86"/>
        <end position="103"/>
    </location>
</feature>
<keyword evidence="5" id="KW-1185">Reference proteome</keyword>